<proteinExistence type="predicted"/>
<evidence type="ECO:0000256" key="1">
    <source>
        <dbReference type="SAM" id="MobiDB-lite"/>
    </source>
</evidence>
<dbReference type="EMBL" id="JAWQEG010003383">
    <property type="protein sequence ID" value="KAK3866510.1"/>
    <property type="molecule type" value="Genomic_DNA"/>
</dbReference>
<feature type="compositionally biased region" description="Low complexity" evidence="1">
    <location>
        <begin position="32"/>
        <end position="62"/>
    </location>
</feature>
<dbReference type="AlphaFoldDB" id="A0AAE1F3Z8"/>
<evidence type="ECO:0000313" key="3">
    <source>
        <dbReference type="Proteomes" id="UP001286313"/>
    </source>
</evidence>
<keyword evidence="3" id="KW-1185">Reference proteome</keyword>
<reference evidence="2" key="1">
    <citation type="submission" date="2023-10" db="EMBL/GenBank/DDBJ databases">
        <title>Genome assemblies of two species of porcelain crab, Petrolisthes cinctipes and Petrolisthes manimaculis (Anomura: Porcellanidae).</title>
        <authorList>
            <person name="Angst P."/>
        </authorList>
    </citation>
    <scope>NUCLEOTIDE SEQUENCE</scope>
    <source>
        <strain evidence="2">PB745_01</strain>
        <tissue evidence="2">Gill</tissue>
    </source>
</reference>
<organism evidence="2 3">
    <name type="scientific">Petrolisthes cinctipes</name>
    <name type="common">Flat porcelain crab</name>
    <dbReference type="NCBI Taxonomy" id="88211"/>
    <lineage>
        <taxon>Eukaryota</taxon>
        <taxon>Metazoa</taxon>
        <taxon>Ecdysozoa</taxon>
        <taxon>Arthropoda</taxon>
        <taxon>Crustacea</taxon>
        <taxon>Multicrustacea</taxon>
        <taxon>Malacostraca</taxon>
        <taxon>Eumalacostraca</taxon>
        <taxon>Eucarida</taxon>
        <taxon>Decapoda</taxon>
        <taxon>Pleocyemata</taxon>
        <taxon>Anomura</taxon>
        <taxon>Galatheoidea</taxon>
        <taxon>Porcellanidae</taxon>
        <taxon>Petrolisthes</taxon>
    </lineage>
</organism>
<comment type="caution">
    <text evidence="2">The sequence shown here is derived from an EMBL/GenBank/DDBJ whole genome shotgun (WGS) entry which is preliminary data.</text>
</comment>
<accession>A0AAE1F3Z8</accession>
<name>A0AAE1F3Z8_PETCI</name>
<feature type="region of interest" description="Disordered" evidence="1">
    <location>
        <begin position="32"/>
        <end position="63"/>
    </location>
</feature>
<protein>
    <submittedName>
        <fullName evidence="2">Uncharacterized protein</fullName>
    </submittedName>
</protein>
<evidence type="ECO:0000313" key="2">
    <source>
        <dbReference type="EMBL" id="KAK3866510.1"/>
    </source>
</evidence>
<sequence length="111" mass="12022">MRVLIMKNQSFPIIHSPITINPQPSLLHSLNLTNSSPSLSSNPQPSLLHSLNLTNSAPSLSSNPPPSFLHFLNLKQLFSTPLLQSSTIVPPLPQPNQLCSIPLLQSSTLPT</sequence>
<gene>
    <name evidence="2" type="ORF">Pcinc_027955</name>
</gene>
<dbReference type="Proteomes" id="UP001286313">
    <property type="component" value="Unassembled WGS sequence"/>
</dbReference>